<dbReference type="CDD" id="cd00146">
    <property type="entry name" value="PKD"/>
    <property type="match status" value="1"/>
</dbReference>
<dbReference type="PROSITE" id="PS01124">
    <property type="entry name" value="HTH_ARAC_FAMILY_2"/>
    <property type="match status" value="1"/>
</dbReference>
<dbReference type="Pfam" id="PF12833">
    <property type="entry name" value="HTH_18"/>
    <property type="match status" value="1"/>
</dbReference>
<evidence type="ECO:0000256" key="2">
    <source>
        <dbReference type="ARBA" id="ARBA00012438"/>
    </source>
</evidence>
<dbReference type="FunFam" id="3.30.565.10:FF:000037">
    <property type="entry name" value="Hybrid sensor histidine kinase/response regulator"/>
    <property type="match status" value="1"/>
</dbReference>
<dbReference type="SMART" id="SM00342">
    <property type="entry name" value="HTH_ARAC"/>
    <property type="match status" value="1"/>
</dbReference>
<dbReference type="SUPFAM" id="SSF55874">
    <property type="entry name" value="ATPase domain of HSP90 chaperone/DNA topoisomerase II/histidine kinase"/>
    <property type="match status" value="1"/>
</dbReference>
<keyword evidence="5" id="KW-0547">Nucleotide-binding</keyword>
<feature type="compositionally biased region" description="Acidic residues" evidence="13">
    <location>
        <begin position="1097"/>
        <end position="1128"/>
    </location>
</feature>
<evidence type="ECO:0000259" key="16">
    <source>
        <dbReference type="PROSITE" id="PS50109"/>
    </source>
</evidence>
<dbReference type="InterPro" id="IPR003594">
    <property type="entry name" value="HATPase_dom"/>
</dbReference>
<dbReference type="Gene3D" id="2.130.10.10">
    <property type="entry name" value="YVTN repeat-like/Quinoprotein amine dehydrogenase"/>
    <property type="match status" value="3"/>
</dbReference>
<evidence type="ECO:0000256" key="4">
    <source>
        <dbReference type="ARBA" id="ARBA00022679"/>
    </source>
</evidence>
<dbReference type="CDD" id="cd17574">
    <property type="entry name" value="REC_OmpR"/>
    <property type="match status" value="1"/>
</dbReference>
<dbReference type="InterPro" id="IPR018062">
    <property type="entry name" value="HTH_AraC-typ_CS"/>
</dbReference>
<keyword evidence="7" id="KW-0067">ATP-binding</keyword>
<dbReference type="PANTHER" id="PTHR43547">
    <property type="entry name" value="TWO-COMPONENT HISTIDINE KINASE"/>
    <property type="match status" value="1"/>
</dbReference>
<evidence type="ECO:0000256" key="10">
    <source>
        <dbReference type="ARBA" id="ARBA00023125"/>
    </source>
</evidence>
<dbReference type="Proteomes" id="UP000487221">
    <property type="component" value="Unassembled WGS sequence"/>
</dbReference>
<dbReference type="InterPro" id="IPR018060">
    <property type="entry name" value="HTH_AraC"/>
</dbReference>
<accession>A0A174D9Y1</accession>
<comment type="catalytic activity">
    <reaction evidence="1">
        <text>ATP + protein L-histidine = ADP + protein N-phospho-L-histidine.</text>
        <dbReference type="EC" id="2.7.13.3"/>
    </reaction>
</comment>
<feature type="transmembrane region" description="Helical" evidence="14">
    <location>
        <begin position="811"/>
        <end position="831"/>
    </location>
</feature>
<dbReference type="SMART" id="SM00387">
    <property type="entry name" value="HATPase_c"/>
    <property type="match status" value="1"/>
</dbReference>
<dbReference type="SUPFAM" id="SSF63829">
    <property type="entry name" value="Calcium-dependent phosphotriesterase"/>
    <property type="match status" value="3"/>
</dbReference>
<dbReference type="SUPFAM" id="SSF46689">
    <property type="entry name" value="Homeodomain-like"/>
    <property type="match status" value="1"/>
</dbReference>
<dbReference type="SUPFAM" id="SSF52172">
    <property type="entry name" value="CheY-like"/>
    <property type="match status" value="1"/>
</dbReference>
<feature type="domain" description="HTH araC/xylS-type" evidence="15">
    <location>
        <begin position="1279"/>
        <end position="1378"/>
    </location>
</feature>
<evidence type="ECO:0000256" key="11">
    <source>
        <dbReference type="ARBA" id="ARBA00023163"/>
    </source>
</evidence>
<dbReference type="GO" id="GO:0000155">
    <property type="term" value="F:phosphorelay sensor kinase activity"/>
    <property type="evidence" value="ECO:0007669"/>
    <property type="project" value="InterPro"/>
</dbReference>
<feature type="region of interest" description="Disordered" evidence="13">
    <location>
        <begin position="1088"/>
        <end position="1129"/>
    </location>
</feature>
<evidence type="ECO:0000259" key="15">
    <source>
        <dbReference type="PROSITE" id="PS01124"/>
    </source>
</evidence>
<dbReference type="GO" id="GO:0003700">
    <property type="term" value="F:DNA-binding transcription factor activity"/>
    <property type="evidence" value="ECO:0007669"/>
    <property type="project" value="InterPro"/>
</dbReference>
<dbReference type="Gene3D" id="3.30.565.10">
    <property type="entry name" value="Histidine kinase-like ATPase, C-terminal domain"/>
    <property type="match status" value="1"/>
</dbReference>
<evidence type="ECO:0000256" key="3">
    <source>
        <dbReference type="ARBA" id="ARBA00022553"/>
    </source>
</evidence>
<evidence type="ECO:0000256" key="5">
    <source>
        <dbReference type="ARBA" id="ARBA00022741"/>
    </source>
</evidence>
<dbReference type="PROSITE" id="PS00041">
    <property type="entry name" value="HTH_ARAC_FAMILY_1"/>
    <property type="match status" value="1"/>
</dbReference>
<dbReference type="GO" id="GO:0043565">
    <property type="term" value="F:sequence-specific DNA binding"/>
    <property type="evidence" value="ECO:0007669"/>
    <property type="project" value="InterPro"/>
</dbReference>
<sequence length="1381" mass="156712">MLFCSFFTSFAIKITSLSSDSMKRLQLLLLWVWMVCFSAASHDYMFKHLEVKDGLSNNQVNAIYKDSNGFMWFGTASGLNRYDGYNIKIYRSQKDDEKSLPDSYVEDIQEDTSGNLWIRTGGGYAIYNSASDVFDRNVEAWMWNIGLTGNPSLIYIDKEKTFWIYINGKGVYSYREEQKNAVAVKGADELLAKAEVSDMKECGEGILLVLSNGILACIDEEKQNIKWTNPGIAEDCREVKNATFDLFVDHSGRAWIFSVEGMWIYSLSQKVWEQRSPRTDTYNTVRAVAQDKYGCIWVGRDQDGVELIEPAGRKIRLANEPNNGRTLSNNTITALYEDEAGTMWVGTYKKGISFYNESIFKFGIADVGDINCVEDGGGDIVWLGTNDRGLVRWNSVTDERMVFSHTADPHSISSDVIVCLLRDSSGRVWAGTFWGGLNCYDGNRFIHYRSRKGDSNSLVYDNVWALAEDADKNIWIGTLGGGLQCLNPQTGIFTTYSTGNSNLVSDYISSLCISCDNNLVIGTSAGMAFMDLRTGEITNFAGTKSGKTRLSNQNINQVYEDSRGLLWIATREGLNVYDSKRDELYEVPIKPGFSKLLILGITEDENKSIWISTGGELINVVLSVDSKTEQPVFRCYTYNDKDGLQSCDFNQRSLKRLHTGEIVVGGLYGLNRFQPGNIKYNRTLPKVMFTGFQLFNEDVKVGKEYAGRVILKEALNETEEVVLDYKQNVFTVLFASDNFVLPEKTQYFYKLEGFNENWLTSMSDMHRVTYTNLAPGTYILKVKATNSDGYAGTEEASLKIVILPPFWMTPWAYIVYALLIVGVVSFSLYAVQRRERNKFRIRQIEEDAKKREELSQMKFRFFTNVSHELRTPLTLIISPMESMMKEITDEKLHGKLQLMYRNAQRLLNLVNQLLDFRKNEMAGLHLTLSEGDIVAYVRSICASFLMLSEKKHVHLTFFSAMESLNMSFDEDKIGKVVMNLLSNAFKFTPDGGRVDVALEMSKEMSGRLLIKVSDTGVGIRDEDKERIFERFYQVEQEEPEHQSTGSGIGLSLVRDFVTLHEGTVRVVDNVGSGSVFLIELPVKHVHVSPSKPAPLAEEVEEHEELLPDMEEEPLPDDLPDDMEEDNEDEKEKPLALIVDDNEDLVAFMKDSLSLYFRIQSASNGREAWQKIPELMPDVIVSDVMMPEMDGNELCRWVKTDKRTSDIPMILLTARQAVEDKVEGLTIGADDYVTKPFNVEILILRMRKLIDLSKKRKAKSLIDPEPSEIAITSLDEKLVENAIKYVEANIGRCDLSVEELSRGLGMSRVHLYKKLLQITGKTPIEFIRVIRLKRAAQMLRESQQNVSEIAYQLGFNNPKYFSKYFKDEFGVLPSVYQEREGK</sequence>
<evidence type="ECO:0000313" key="20">
    <source>
        <dbReference type="EMBL" id="KAB4256060.1"/>
    </source>
</evidence>
<dbReference type="Pfam" id="PF00072">
    <property type="entry name" value="Response_reg"/>
    <property type="match status" value="1"/>
</dbReference>
<dbReference type="InterPro" id="IPR001789">
    <property type="entry name" value="Sig_transdc_resp-reg_receiver"/>
</dbReference>
<dbReference type="EC" id="2.7.13.3" evidence="2"/>
<dbReference type="PROSITE" id="PS50109">
    <property type="entry name" value="HIS_KIN"/>
    <property type="match status" value="1"/>
</dbReference>
<evidence type="ECO:0000256" key="9">
    <source>
        <dbReference type="ARBA" id="ARBA00023015"/>
    </source>
</evidence>
<dbReference type="InterPro" id="IPR011123">
    <property type="entry name" value="Y_Y_Y"/>
</dbReference>
<keyword evidence="10" id="KW-0238">DNA-binding</keyword>
<evidence type="ECO:0000256" key="12">
    <source>
        <dbReference type="PROSITE-ProRule" id="PRU00169"/>
    </source>
</evidence>
<dbReference type="FunFam" id="1.10.287.130:FF:000034">
    <property type="entry name" value="Two-component system sensor histidine kinase/response regulator"/>
    <property type="match status" value="1"/>
</dbReference>
<evidence type="ECO:0000256" key="1">
    <source>
        <dbReference type="ARBA" id="ARBA00000085"/>
    </source>
</evidence>
<reference evidence="18 21" key="1">
    <citation type="submission" date="2015-09" db="EMBL/GenBank/DDBJ databases">
        <authorList>
            <consortium name="Pathogen Informatics"/>
        </authorList>
    </citation>
    <scope>NUCLEOTIDE SEQUENCE [LARGE SCALE GENOMIC DNA]</scope>
    <source>
        <strain evidence="18 21">2789STDY5608791</strain>
    </source>
</reference>
<dbReference type="Pfam" id="PF07495">
    <property type="entry name" value="Y_Y_Y"/>
    <property type="match status" value="1"/>
</dbReference>
<name>A0A174D9Y1_BACUN</name>
<feature type="domain" description="Response regulatory" evidence="17">
    <location>
        <begin position="1134"/>
        <end position="1249"/>
    </location>
</feature>
<gene>
    <name evidence="18" type="primary">evgS_8</name>
    <name evidence="18" type="ORF">ERS417307_01186</name>
    <name evidence="20" type="ORF">GAP48_07220</name>
    <name evidence="19" type="ORF">GAQ44_15915</name>
</gene>
<dbReference type="PRINTS" id="PR00344">
    <property type="entry name" value="BCTRLSENSOR"/>
</dbReference>
<evidence type="ECO:0000256" key="6">
    <source>
        <dbReference type="ARBA" id="ARBA00022777"/>
    </source>
</evidence>
<dbReference type="PANTHER" id="PTHR43547:SF2">
    <property type="entry name" value="HYBRID SIGNAL TRANSDUCTION HISTIDINE KINASE C"/>
    <property type="match status" value="1"/>
</dbReference>
<organism evidence="18 21">
    <name type="scientific">Bacteroides uniformis</name>
    <dbReference type="NCBI Taxonomy" id="820"/>
    <lineage>
        <taxon>Bacteria</taxon>
        <taxon>Pseudomonadati</taxon>
        <taxon>Bacteroidota</taxon>
        <taxon>Bacteroidia</taxon>
        <taxon>Bacteroidales</taxon>
        <taxon>Bacteroidaceae</taxon>
        <taxon>Bacteroides</taxon>
    </lineage>
</organism>
<keyword evidence="8" id="KW-0902">Two-component regulatory system</keyword>
<evidence type="ECO:0000313" key="23">
    <source>
        <dbReference type="Proteomes" id="UP000487989"/>
    </source>
</evidence>
<dbReference type="InterPro" id="IPR013783">
    <property type="entry name" value="Ig-like_fold"/>
</dbReference>
<dbReference type="Pfam" id="PF02518">
    <property type="entry name" value="HATPase_c"/>
    <property type="match status" value="1"/>
</dbReference>
<dbReference type="InterPro" id="IPR009057">
    <property type="entry name" value="Homeodomain-like_sf"/>
</dbReference>
<dbReference type="InterPro" id="IPR003661">
    <property type="entry name" value="HisK_dim/P_dom"/>
</dbReference>
<keyword evidence="3 12" id="KW-0597">Phosphoprotein</keyword>
<dbReference type="InterPro" id="IPR004358">
    <property type="entry name" value="Sig_transdc_His_kin-like_C"/>
</dbReference>
<keyword evidence="14" id="KW-1133">Transmembrane helix</keyword>
<dbReference type="Proteomes" id="UP000095419">
    <property type="component" value="Unassembled WGS sequence"/>
</dbReference>
<dbReference type="Proteomes" id="UP000487989">
    <property type="component" value="Unassembled WGS sequence"/>
</dbReference>
<dbReference type="Pfam" id="PF07494">
    <property type="entry name" value="Reg_prop"/>
    <property type="match status" value="5"/>
</dbReference>
<dbReference type="InterPro" id="IPR036097">
    <property type="entry name" value="HisK_dim/P_sf"/>
</dbReference>
<dbReference type="EMBL" id="WCTY01000031">
    <property type="protein sequence ID" value="KAB4181503.1"/>
    <property type="molecule type" value="Genomic_DNA"/>
</dbReference>
<dbReference type="InterPro" id="IPR011110">
    <property type="entry name" value="Reg_prop"/>
</dbReference>
<dbReference type="Gene3D" id="3.40.50.2300">
    <property type="match status" value="1"/>
</dbReference>
<dbReference type="FunFam" id="2.60.40.10:FF:000791">
    <property type="entry name" value="Two-component system sensor histidine kinase/response regulator"/>
    <property type="match status" value="1"/>
</dbReference>
<keyword evidence="9" id="KW-0805">Transcription regulation</keyword>
<dbReference type="InterPro" id="IPR036890">
    <property type="entry name" value="HATPase_C_sf"/>
</dbReference>
<evidence type="ECO:0000256" key="8">
    <source>
        <dbReference type="ARBA" id="ARBA00023012"/>
    </source>
</evidence>
<dbReference type="EMBL" id="WCTJ01000009">
    <property type="protein sequence ID" value="KAB4256060.1"/>
    <property type="molecule type" value="Genomic_DNA"/>
</dbReference>
<dbReference type="GO" id="GO:0005524">
    <property type="term" value="F:ATP binding"/>
    <property type="evidence" value="ECO:0007669"/>
    <property type="project" value="UniProtKB-KW"/>
</dbReference>
<evidence type="ECO:0000256" key="14">
    <source>
        <dbReference type="SAM" id="Phobius"/>
    </source>
</evidence>
<proteinExistence type="predicted"/>
<evidence type="ECO:0000256" key="7">
    <source>
        <dbReference type="ARBA" id="ARBA00022840"/>
    </source>
</evidence>
<reference evidence="22 23" key="2">
    <citation type="journal article" date="2019" name="Nat. Med.">
        <title>A library of human gut bacterial isolates paired with longitudinal multiomics data enables mechanistic microbiome research.</title>
        <authorList>
            <person name="Poyet M."/>
            <person name="Groussin M."/>
            <person name="Gibbons S.M."/>
            <person name="Avila-Pacheco J."/>
            <person name="Jiang X."/>
            <person name="Kearney S.M."/>
            <person name="Perrotta A.R."/>
            <person name="Berdy B."/>
            <person name="Zhao S."/>
            <person name="Lieberman T.D."/>
            <person name="Swanson P.K."/>
            <person name="Smith M."/>
            <person name="Roesemann S."/>
            <person name="Alexander J.E."/>
            <person name="Rich S.A."/>
            <person name="Livny J."/>
            <person name="Vlamakis H."/>
            <person name="Clish C."/>
            <person name="Bullock K."/>
            <person name="Deik A."/>
            <person name="Scott J."/>
            <person name="Pierce K.A."/>
            <person name="Xavier R.J."/>
            <person name="Alm E.J."/>
        </authorList>
    </citation>
    <scope>NUCLEOTIDE SEQUENCE [LARGE SCALE GENOMIC DNA]</scope>
    <source>
        <strain evidence="19 22">BIOML-A19</strain>
        <strain evidence="20 23">BIOML-A3</strain>
    </source>
</reference>
<evidence type="ECO:0000259" key="17">
    <source>
        <dbReference type="PROSITE" id="PS50110"/>
    </source>
</evidence>
<evidence type="ECO:0000313" key="21">
    <source>
        <dbReference type="Proteomes" id="UP000095419"/>
    </source>
</evidence>
<evidence type="ECO:0000313" key="19">
    <source>
        <dbReference type="EMBL" id="KAB4181503.1"/>
    </source>
</evidence>
<keyword evidence="11" id="KW-0804">Transcription</keyword>
<dbReference type="CDD" id="cd00082">
    <property type="entry name" value="HisKA"/>
    <property type="match status" value="1"/>
</dbReference>
<dbReference type="Gene3D" id="2.60.40.10">
    <property type="entry name" value="Immunoglobulins"/>
    <property type="match status" value="1"/>
</dbReference>
<dbReference type="Gene3D" id="1.10.287.130">
    <property type="match status" value="1"/>
</dbReference>
<dbReference type="Gene3D" id="1.10.10.60">
    <property type="entry name" value="Homeodomain-like"/>
    <property type="match status" value="2"/>
</dbReference>
<keyword evidence="14" id="KW-0812">Transmembrane</keyword>
<dbReference type="InterPro" id="IPR011006">
    <property type="entry name" value="CheY-like_superfamily"/>
</dbReference>
<evidence type="ECO:0000256" key="13">
    <source>
        <dbReference type="SAM" id="MobiDB-lite"/>
    </source>
</evidence>
<feature type="modified residue" description="4-aspartylphosphate" evidence="12">
    <location>
        <position position="1182"/>
    </location>
</feature>
<keyword evidence="6 18" id="KW-0418">Kinase</keyword>
<protein>
    <recommendedName>
        <fullName evidence="2">histidine kinase</fullName>
        <ecNumber evidence="2">2.7.13.3</ecNumber>
    </recommendedName>
</protein>
<dbReference type="Pfam" id="PF00512">
    <property type="entry name" value="HisKA"/>
    <property type="match status" value="1"/>
</dbReference>
<dbReference type="InterPro" id="IPR005467">
    <property type="entry name" value="His_kinase_dom"/>
</dbReference>
<dbReference type="InterPro" id="IPR015943">
    <property type="entry name" value="WD40/YVTN_repeat-like_dom_sf"/>
</dbReference>
<evidence type="ECO:0000313" key="22">
    <source>
        <dbReference type="Proteomes" id="UP000487221"/>
    </source>
</evidence>
<evidence type="ECO:0000313" key="18">
    <source>
        <dbReference type="EMBL" id="CUO20686.1"/>
    </source>
</evidence>
<dbReference type="SUPFAM" id="SSF47384">
    <property type="entry name" value="Homodimeric domain of signal transducing histidine kinase"/>
    <property type="match status" value="1"/>
</dbReference>
<dbReference type="PROSITE" id="PS50110">
    <property type="entry name" value="RESPONSE_REGULATORY"/>
    <property type="match status" value="1"/>
</dbReference>
<keyword evidence="14" id="KW-0472">Membrane</keyword>
<dbReference type="SMART" id="SM00448">
    <property type="entry name" value="REC"/>
    <property type="match status" value="1"/>
</dbReference>
<keyword evidence="4 18" id="KW-0808">Transferase</keyword>
<feature type="domain" description="Histidine kinase" evidence="16">
    <location>
        <begin position="864"/>
        <end position="1084"/>
    </location>
</feature>
<dbReference type="SMART" id="SM00388">
    <property type="entry name" value="HisKA"/>
    <property type="match status" value="1"/>
</dbReference>
<dbReference type="EMBL" id="CYZF01000003">
    <property type="protein sequence ID" value="CUO20686.1"/>
    <property type="molecule type" value="Genomic_DNA"/>
</dbReference>